<keyword evidence="9" id="KW-0460">Magnesium</keyword>
<evidence type="ECO:0000256" key="7">
    <source>
        <dbReference type="ARBA" id="ARBA00022800"/>
    </source>
</evidence>
<protein>
    <submittedName>
        <fullName evidence="15">Polynucleotide adenylyltransferase</fullName>
    </submittedName>
</protein>
<keyword evidence="8" id="KW-0067">ATP-binding</keyword>
<dbReference type="Pfam" id="PF12627">
    <property type="entry name" value="PolyA_pol_RNAbd"/>
    <property type="match status" value="1"/>
</dbReference>
<dbReference type="GO" id="GO:0008033">
    <property type="term" value="P:tRNA processing"/>
    <property type="evidence" value="ECO:0007669"/>
    <property type="project" value="UniProtKB-KW"/>
</dbReference>
<sequence length="449" mass="51289">MNTNETKQILLQVAQEIKNHGGRTFYVGGYVRDMFMNKESKDIDVEIYGITPETLRTILSQFGYVDEFGAFFGILKIYGVDIDFSMPRKEVKTDDGHTGFDVVVDPFLDTLTASKRRDFRMNAIMVDVLTEEVIDHFNGVSDIQLGIIRHIDEHTFIEDELRAFRACQFASRFNFTIAEETIDLCKGFRFSLPRERIFEEFLKALMKSEKPSIFFSYMREMLIVKKLFPELDALIDCPQNPIFHPEGDVWTHTMMVIDELASLKHLSSNPLAFMLLGPTHDMGKPITTVIQENGQITARGHAEEGVPVAKQFLKRITNDKRLIKKVLNMVENHMRPNSIAFGSDKAVRKLMVATNIEDIVLFGEADHKGRGISEEKKDYTEVKEWFHQKIEKLQTVGEQSTISPLVSGKDLIDAGLKPGKEFSILLKKAFDLQIENGLSKEEILEKILL</sequence>
<evidence type="ECO:0000256" key="4">
    <source>
        <dbReference type="ARBA" id="ARBA00022695"/>
    </source>
</evidence>
<dbReference type="SUPFAM" id="SSF81891">
    <property type="entry name" value="Poly A polymerase C-terminal region-like"/>
    <property type="match status" value="1"/>
</dbReference>
<feature type="domain" description="tRNA nucleotidyltransferase/poly(A) polymerase RNA and SrmB- binding" evidence="14">
    <location>
        <begin position="174"/>
        <end position="233"/>
    </location>
</feature>
<dbReference type="Gene3D" id="1.10.3090.10">
    <property type="entry name" value="cca-adding enzyme, domain 2"/>
    <property type="match status" value="1"/>
</dbReference>
<proteinExistence type="inferred from homology"/>
<gene>
    <name evidence="15" type="ORF">CN398_09970</name>
</gene>
<evidence type="ECO:0000259" key="12">
    <source>
        <dbReference type="Pfam" id="PF01743"/>
    </source>
</evidence>
<evidence type="ECO:0000256" key="11">
    <source>
        <dbReference type="RuleBase" id="RU003953"/>
    </source>
</evidence>
<dbReference type="InterPro" id="IPR002646">
    <property type="entry name" value="PolA_pol_head_dom"/>
</dbReference>
<dbReference type="AlphaFoldDB" id="A0A9X6VCU4"/>
<evidence type="ECO:0000259" key="13">
    <source>
        <dbReference type="Pfam" id="PF01966"/>
    </source>
</evidence>
<accession>A0A9X6VCU4</accession>
<dbReference type="RefSeq" id="WP_098368875.1">
    <property type="nucleotide sequence ID" value="NZ_CAKJXA010000023.1"/>
</dbReference>
<dbReference type="InterPro" id="IPR006674">
    <property type="entry name" value="HD_domain"/>
</dbReference>
<dbReference type="PANTHER" id="PTHR47545:SF1">
    <property type="entry name" value="MULTIFUNCTIONAL CCA PROTEIN"/>
    <property type="match status" value="1"/>
</dbReference>
<evidence type="ECO:0000256" key="2">
    <source>
        <dbReference type="ARBA" id="ARBA00022679"/>
    </source>
</evidence>
<keyword evidence="2 11" id="KW-0808">Transferase</keyword>
<dbReference type="GO" id="GO:0003723">
    <property type="term" value="F:RNA binding"/>
    <property type="evidence" value="ECO:0007669"/>
    <property type="project" value="UniProtKB-KW"/>
</dbReference>
<comment type="similarity">
    <text evidence="11">Belongs to the tRNA nucleotidyltransferase/poly(A) polymerase family.</text>
</comment>
<keyword evidence="10 11" id="KW-0694">RNA-binding</keyword>
<comment type="cofactor">
    <cofactor evidence="1">
        <name>Mg(2+)</name>
        <dbReference type="ChEBI" id="CHEBI:18420"/>
    </cofactor>
</comment>
<evidence type="ECO:0000256" key="5">
    <source>
        <dbReference type="ARBA" id="ARBA00022723"/>
    </source>
</evidence>
<comment type="caution">
    <text evidence="15">The sequence shown here is derived from an EMBL/GenBank/DDBJ whole genome shotgun (WGS) entry which is preliminary data.</text>
</comment>
<keyword evidence="4 15" id="KW-0548">Nucleotidyltransferase</keyword>
<organism evidence="15 16">
    <name type="scientific">Bacillus thuringiensis</name>
    <dbReference type="NCBI Taxonomy" id="1428"/>
    <lineage>
        <taxon>Bacteria</taxon>
        <taxon>Bacillati</taxon>
        <taxon>Bacillota</taxon>
        <taxon>Bacilli</taxon>
        <taxon>Bacillales</taxon>
        <taxon>Bacillaceae</taxon>
        <taxon>Bacillus</taxon>
        <taxon>Bacillus cereus group</taxon>
    </lineage>
</organism>
<evidence type="ECO:0000256" key="8">
    <source>
        <dbReference type="ARBA" id="ARBA00022840"/>
    </source>
</evidence>
<dbReference type="InterPro" id="IPR032828">
    <property type="entry name" value="PolyA_RNA-bd"/>
</dbReference>
<evidence type="ECO:0000256" key="9">
    <source>
        <dbReference type="ARBA" id="ARBA00022842"/>
    </source>
</evidence>
<dbReference type="EMBL" id="NTUS01000026">
    <property type="protein sequence ID" value="PFB08038.1"/>
    <property type="molecule type" value="Genomic_DNA"/>
</dbReference>
<evidence type="ECO:0000256" key="6">
    <source>
        <dbReference type="ARBA" id="ARBA00022741"/>
    </source>
</evidence>
<dbReference type="Pfam" id="PF01743">
    <property type="entry name" value="PolyA_pol"/>
    <property type="match status" value="1"/>
</dbReference>
<dbReference type="GO" id="GO:0042245">
    <property type="term" value="P:RNA repair"/>
    <property type="evidence" value="ECO:0007669"/>
    <property type="project" value="UniProtKB-KW"/>
</dbReference>
<feature type="domain" description="Poly A polymerase head" evidence="12">
    <location>
        <begin position="25"/>
        <end position="149"/>
    </location>
</feature>
<dbReference type="InterPro" id="IPR043519">
    <property type="entry name" value="NT_sf"/>
</dbReference>
<keyword evidence="5" id="KW-0479">Metal-binding</keyword>
<evidence type="ECO:0000313" key="15">
    <source>
        <dbReference type="EMBL" id="PFB08038.1"/>
    </source>
</evidence>
<name>A0A9X6VCU4_BACTU</name>
<evidence type="ECO:0000256" key="10">
    <source>
        <dbReference type="ARBA" id="ARBA00022884"/>
    </source>
</evidence>
<evidence type="ECO:0000259" key="14">
    <source>
        <dbReference type="Pfam" id="PF12627"/>
    </source>
</evidence>
<keyword evidence="3" id="KW-0819">tRNA processing</keyword>
<keyword evidence="6" id="KW-0547">Nucleotide-binding</keyword>
<feature type="domain" description="HD" evidence="13">
    <location>
        <begin position="250"/>
        <end position="348"/>
    </location>
</feature>
<evidence type="ECO:0000256" key="1">
    <source>
        <dbReference type="ARBA" id="ARBA00001946"/>
    </source>
</evidence>
<evidence type="ECO:0000256" key="3">
    <source>
        <dbReference type="ARBA" id="ARBA00022694"/>
    </source>
</evidence>
<keyword evidence="7" id="KW-0692">RNA repair</keyword>
<dbReference type="GO" id="GO:0046872">
    <property type="term" value="F:metal ion binding"/>
    <property type="evidence" value="ECO:0007669"/>
    <property type="project" value="UniProtKB-KW"/>
</dbReference>
<dbReference type="Gene3D" id="3.30.460.10">
    <property type="entry name" value="Beta Polymerase, domain 2"/>
    <property type="match status" value="1"/>
</dbReference>
<dbReference type="Proteomes" id="UP000220397">
    <property type="component" value="Unassembled WGS sequence"/>
</dbReference>
<dbReference type="PANTHER" id="PTHR47545">
    <property type="entry name" value="MULTIFUNCTIONAL CCA PROTEIN"/>
    <property type="match status" value="1"/>
</dbReference>
<dbReference type="Pfam" id="PF01966">
    <property type="entry name" value="HD"/>
    <property type="match status" value="1"/>
</dbReference>
<evidence type="ECO:0000313" key="16">
    <source>
        <dbReference type="Proteomes" id="UP000220397"/>
    </source>
</evidence>
<dbReference type="GO" id="GO:0016779">
    <property type="term" value="F:nucleotidyltransferase activity"/>
    <property type="evidence" value="ECO:0007669"/>
    <property type="project" value="UniProtKB-KW"/>
</dbReference>
<dbReference type="InterPro" id="IPR050124">
    <property type="entry name" value="tRNA_CCA-adding_enzyme"/>
</dbReference>
<dbReference type="CDD" id="cd05398">
    <property type="entry name" value="NT_ClassII-CCAase"/>
    <property type="match status" value="1"/>
</dbReference>
<reference evidence="15 16" key="1">
    <citation type="submission" date="2017-09" db="EMBL/GenBank/DDBJ databases">
        <title>Large-scale bioinformatics analysis of Bacillus genomes uncovers conserved roles of natural products in bacterial physiology.</title>
        <authorList>
            <consortium name="Agbiome Team Llc"/>
            <person name="Bleich R.M."/>
            <person name="Kirk G.J."/>
            <person name="Santa Maria K.C."/>
            <person name="Allen S.E."/>
            <person name="Farag S."/>
            <person name="Shank E.A."/>
            <person name="Bowers A."/>
        </authorList>
    </citation>
    <scope>NUCLEOTIDE SEQUENCE [LARGE SCALE GENOMIC DNA]</scope>
    <source>
        <strain evidence="15 16">AFS015413</strain>
    </source>
</reference>
<dbReference type="GO" id="GO:0005524">
    <property type="term" value="F:ATP binding"/>
    <property type="evidence" value="ECO:0007669"/>
    <property type="project" value="UniProtKB-KW"/>
</dbReference>
<dbReference type="SUPFAM" id="SSF81301">
    <property type="entry name" value="Nucleotidyltransferase"/>
    <property type="match status" value="1"/>
</dbReference>